<evidence type="ECO:0000256" key="2">
    <source>
        <dbReference type="ARBA" id="ARBA00004308"/>
    </source>
</evidence>
<dbReference type="Proteomes" id="UP001358417">
    <property type="component" value="Unassembled WGS sequence"/>
</dbReference>
<feature type="signal peptide" evidence="13">
    <location>
        <begin position="1"/>
        <end position="25"/>
    </location>
</feature>
<evidence type="ECO:0000256" key="10">
    <source>
        <dbReference type="PIRNR" id="PIRNR016302"/>
    </source>
</evidence>
<feature type="chain" id="PRO_5043776619" description="Mannan endo-1,6-alpha-mannosidase" evidence="13">
    <location>
        <begin position="26"/>
        <end position="455"/>
    </location>
</feature>
<dbReference type="InterPro" id="IPR014480">
    <property type="entry name" value="Mannan-1_6-alpha_mannosidase"/>
</dbReference>
<evidence type="ECO:0000313" key="15">
    <source>
        <dbReference type="Proteomes" id="UP001358417"/>
    </source>
</evidence>
<dbReference type="Gene3D" id="1.50.10.20">
    <property type="match status" value="1"/>
</dbReference>
<dbReference type="GO" id="GO:0016052">
    <property type="term" value="P:carbohydrate catabolic process"/>
    <property type="evidence" value="ECO:0007669"/>
    <property type="project" value="InterPro"/>
</dbReference>
<evidence type="ECO:0000256" key="12">
    <source>
        <dbReference type="SAM" id="Phobius"/>
    </source>
</evidence>
<evidence type="ECO:0000256" key="4">
    <source>
        <dbReference type="ARBA" id="ARBA00012350"/>
    </source>
</evidence>
<evidence type="ECO:0000256" key="13">
    <source>
        <dbReference type="SAM" id="SignalP"/>
    </source>
</evidence>
<dbReference type="InterPro" id="IPR008928">
    <property type="entry name" value="6-hairpin_glycosidase_sf"/>
</dbReference>
<keyword evidence="8" id="KW-0325">Glycoprotein</keyword>
<evidence type="ECO:0000256" key="9">
    <source>
        <dbReference type="ARBA" id="ARBA00023295"/>
    </source>
</evidence>
<feature type="region of interest" description="Disordered" evidence="11">
    <location>
        <begin position="398"/>
        <end position="425"/>
    </location>
</feature>
<evidence type="ECO:0000256" key="8">
    <source>
        <dbReference type="ARBA" id="ARBA00023180"/>
    </source>
</evidence>
<dbReference type="PANTHER" id="PTHR12145:SF36">
    <property type="entry name" value="MANNAN ENDO-1,6-ALPHA-MANNOSIDASE DCW1"/>
    <property type="match status" value="1"/>
</dbReference>
<dbReference type="RefSeq" id="XP_064712530.1">
    <property type="nucleotide sequence ID" value="XM_064844670.1"/>
</dbReference>
<feature type="transmembrane region" description="Helical" evidence="12">
    <location>
        <begin position="433"/>
        <end position="454"/>
    </location>
</feature>
<evidence type="ECO:0000256" key="1">
    <source>
        <dbReference type="ARBA" id="ARBA00001452"/>
    </source>
</evidence>
<dbReference type="SUPFAM" id="SSF48208">
    <property type="entry name" value="Six-hairpin glycosidases"/>
    <property type="match status" value="1"/>
</dbReference>
<accession>A0AAV9NT95</accession>
<keyword evidence="12" id="KW-1133">Transmembrane helix</keyword>
<organism evidence="14 15">
    <name type="scientific">Exophiala bonariae</name>
    <dbReference type="NCBI Taxonomy" id="1690606"/>
    <lineage>
        <taxon>Eukaryota</taxon>
        <taxon>Fungi</taxon>
        <taxon>Dikarya</taxon>
        <taxon>Ascomycota</taxon>
        <taxon>Pezizomycotina</taxon>
        <taxon>Eurotiomycetes</taxon>
        <taxon>Chaetothyriomycetidae</taxon>
        <taxon>Chaetothyriales</taxon>
        <taxon>Herpotrichiellaceae</taxon>
        <taxon>Exophiala</taxon>
    </lineage>
</organism>
<keyword evidence="9 10" id="KW-0326">Glycosidase</keyword>
<comment type="similarity">
    <text evidence="3 10">Belongs to the glycosyl hydrolase 76 family.</text>
</comment>
<proteinExistence type="inferred from homology"/>
<dbReference type="PIRSF" id="PIRSF016302">
    <property type="entry name" value="Man_a_manosd"/>
    <property type="match status" value="1"/>
</dbReference>
<dbReference type="GeneID" id="89969265"/>
<dbReference type="Pfam" id="PF03663">
    <property type="entry name" value="Glyco_hydro_76"/>
    <property type="match status" value="1"/>
</dbReference>
<keyword evidence="5 13" id="KW-0732">Signal</keyword>
<evidence type="ECO:0000256" key="3">
    <source>
        <dbReference type="ARBA" id="ARBA00009699"/>
    </source>
</evidence>
<dbReference type="GO" id="GO:0009272">
    <property type="term" value="P:fungal-type cell wall biogenesis"/>
    <property type="evidence" value="ECO:0007669"/>
    <property type="project" value="TreeGrafter"/>
</dbReference>
<evidence type="ECO:0000313" key="14">
    <source>
        <dbReference type="EMBL" id="KAK5065206.1"/>
    </source>
</evidence>
<name>A0AAV9NT95_9EURO</name>
<comment type="caution">
    <text evidence="14">The sequence shown here is derived from an EMBL/GenBank/DDBJ whole genome shotgun (WGS) entry which is preliminary data.</text>
</comment>
<keyword evidence="7 12" id="KW-0472">Membrane</keyword>
<comment type="catalytic activity">
    <reaction evidence="1 10">
        <text>Random hydrolysis of (1-&gt;6)-alpha-D-mannosidic linkages in unbranched (1-&gt;6)-mannans.</text>
        <dbReference type="EC" id="3.2.1.101"/>
    </reaction>
</comment>
<sequence>MKPFRRRSVLPVALSVLLATHNVQAIDIDLSSPDSIKAAAKVAADEMVSYYTGYRPGDVPGNLPAPYFWWEAGAMFGALIDYWYFTGDDTHNDITTQAMLHQVGPDWDFMPPNQTKTEGNDDQAFWAMAALSAAENNFPNPPKDQPQWLALVQAVFNTQAARWDMTSCAGGLKWQIFAFNNGYNYKNTISNGCFFNMGARLAVYTGNQTYADWANKVWDWTASIGLMDAQYNFFDGSDDDLNCTELDHIQWTYNAGTYLVGAANMYNHTGGDPLWEGRLRGIINRINEVFVRENILYEVACEDINTCNIDQRSFKAYLARWMAAACVRAPFTYPLLKPILEASARAAAATCTGGASGTQCGLKWTQQSFDGWTGVGEQMSALEVFQSNLIQYSAGPVTGDTGGTSEGDPNAGTNSAIGPDDLNKEPVTTADKAGAGILTVLVIFVFLGGAWWLVA</sequence>
<dbReference type="InterPro" id="IPR005198">
    <property type="entry name" value="Glyco_hydro_76"/>
</dbReference>
<dbReference type="GO" id="GO:0012505">
    <property type="term" value="C:endomembrane system"/>
    <property type="evidence" value="ECO:0007669"/>
    <property type="project" value="UniProtKB-SubCell"/>
</dbReference>
<dbReference type="AlphaFoldDB" id="A0AAV9NT95"/>
<evidence type="ECO:0000256" key="7">
    <source>
        <dbReference type="ARBA" id="ARBA00023136"/>
    </source>
</evidence>
<dbReference type="PANTHER" id="PTHR12145">
    <property type="entry name" value="MANNAN ENDO-1,6-ALPHA-MANNOSIDASE DCW1"/>
    <property type="match status" value="1"/>
</dbReference>
<comment type="subcellular location">
    <subcellularLocation>
        <location evidence="2">Endomembrane system</location>
    </subcellularLocation>
</comment>
<evidence type="ECO:0000256" key="11">
    <source>
        <dbReference type="SAM" id="MobiDB-lite"/>
    </source>
</evidence>
<dbReference type="EMBL" id="JAVRRD010000001">
    <property type="protein sequence ID" value="KAK5065206.1"/>
    <property type="molecule type" value="Genomic_DNA"/>
</dbReference>
<keyword evidence="15" id="KW-1185">Reference proteome</keyword>
<evidence type="ECO:0000256" key="5">
    <source>
        <dbReference type="ARBA" id="ARBA00022729"/>
    </source>
</evidence>
<dbReference type="FunFam" id="1.50.10.20:FF:000006">
    <property type="entry name" value="Mannan endo-1,6-alpha-mannosidase"/>
    <property type="match status" value="1"/>
</dbReference>
<dbReference type="GO" id="GO:0008496">
    <property type="term" value="F:mannan endo-1,6-alpha-mannosidase activity"/>
    <property type="evidence" value="ECO:0007669"/>
    <property type="project" value="UniProtKB-UniRule"/>
</dbReference>
<keyword evidence="6 10" id="KW-0378">Hydrolase</keyword>
<protein>
    <recommendedName>
        <fullName evidence="4 10">Mannan endo-1,6-alpha-mannosidase</fullName>
        <ecNumber evidence="4 10">3.2.1.101</ecNumber>
    </recommendedName>
</protein>
<keyword evidence="12" id="KW-0812">Transmembrane</keyword>
<gene>
    <name evidence="14" type="ORF">LTR84_001043</name>
</gene>
<evidence type="ECO:0000256" key="6">
    <source>
        <dbReference type="ARBA" id="ARBA00022801"/>
    </source>
</evidence>
<dbReference type="EC" id="3.2.1.101" evidence="4 10"/>
<reference evidence="14 15" key="1">
    <citation type="submission" date="2023-08" db="EMBL/GenBank/DDBJ databases">
        <title>Black Yeasts Isolated from many extreme environments.</title>
        <authorList>
            <person name="Coleine C."/>
            <person name="Stajich J.E."/>
            <person name="Selbmann L."/>
        </authorList>
    </citation>
    <scope>NUCLEOTIDE SEQUENCE [LARGE SCALE GENOMIC DNA]</scope>
    <source>
        <strain evidence="14 15">CCFEE 5792</strain>
    </source>
</reference>